<keyword evidence="2" id="KW-1185">Reference proteome</keyword>
<dbReference type="Proteomes" id="UP001151760">
    <property type="component" value="Unassembled WGS sequence"/>
</dbReference>
<accession>A0ABQ5GH77</accession>
<protein>
    <submittedName>
        <fullName evidence="1">Uncharacterized protein</fullName>
    </submittedName>
</protein>
<proteinExistence type="predicted"/>
<gene>
    <name evidence="1" type="ORF">Tco_1041017</name>
</gene>
<dbReference type="EMBL" id="BQNB010018429">
    <property type="protein sequence ID" value="GJT74292.1"/>
    <property type="molecule type" value="Genomic_DNA"/>
</dbReference>
<reference evidence="1" key="2">
    <citation type="submission" date="2022-01" db="EMBL/GenBank/DDBJ databases">
        <authorList>
            <person name="Yamashiro T."/>
            <person name="Shiraishi A."/>
            <person name="Satake H."/>
            <person name="Nakayama K."/>
        </authorList>
    </citation>
    <scope>NUCLEOTIDE SEQUENCE</scope>
</reference>
<reference evidence="1" key="1">
    <citation type="journal article" date="2022" name="Int. J. Mol. Sci.">
        <title>Draft Genome of Tanacetum Coccineum: Genomic Comparison of Closely Related Tanacetum-Family Plants.</title>
        <authorList>
            <person name="Yamashiro T."/>
            <person name="Shiraishi A."/>
            <person name="Nakayama K."/>
            <person name="Satake H."/>
        </authorList>
    </citation>
    <scope>NUCLEOTIDE SEQUENCE</scope>
</reference>
<evidence type="ECO:0000313" key="1">
    <source>
        <dbReference type="EMBL" id="GJT74292.1"/>
    </source>
</evidence>
<evidence type="ECO:0000313" key="2">
    <source>
        <dbReference type="Proteomes" id="UP001151760"/>
    </source>
</evidence>
<comment type="caution">
    <text evidence="1">The sequence shown here is derived from an EMBL/GenBank/DDBJ whole genome shotgun (WGS) entry which is preliminary data.</text>
</comment>
<name>A0ABQ5GH77_9ASTR</name>
<sequence>MARQCTQPKRPRNSAWFKEKMVLVQAYEFGQELDEEQLAFQADLGIPNGQAIQTTILQMLLSRLMIYMLMVSLQQKRFLWLIFLVTIQTSSLR</sequence>
<organism evidence="1 2">
    <name type="scientific">Tanacetum coccineum</name>
    <dbReference type="NCBI Taxonomy" id="301880"/>
    <lineage>
        <taxon>Eukaryota</taxon>
        <taxon>Viridiplantae</taxon>
        <taxon>Streptophyta</taxon>
        <taxon>Embryophyta</taxon>
        <taxon>Tracheophyta</taxon>
        <taxon>Spermatophyta</taxon>
        <taxon>Magnoliopsida</taxon>
        <taxon>eudicotyledons</taxon>
        <taxon>Gunneridae</taxon>
        <taxon>Pentapetalae</taxon>
        <taxon>asterids</taxon>
        <taxon>campanulids</taxon>
        <taxon>Asterales</taxon>
        <taxon>Asteraceae</taxon>
        <taxon>Asteroideae</taxon>
        <taxon>Anthemideae</taxon>
        <taxon>Anthemidinae</taxon>
        <taxon>Tanacetum</taxon>
    </lineage>
</organism>